<keyword evidence="1" id="KW-1133">Transmembrane helix</keyword>
<organism evidence="2 3">
    <name type="scientific">Bifidobacterium colobi</name>
    <dbReference type="NCBI Taxonomy" id="2809026"/>
    <lineage>
        <taxon>Bacteria</taxon>
        <taxon>Bacillati</taxon>
        <taxon>Actinomycetota</taxon>
        <taxon>Actinomycetes</taxon>
        <taxon>Bifidobacteriales</taxon>
        <taxon>Bifidobacteriaceae</taxon>
        <taxon>Bifidobacterium</taxon>
    </lineage>
</organism>
<dbReference type="RefSeq" id="WP_214376294.1">
    <property type="nucleotide sequence ID" value="NZ_JAFEJU010000003.1"/>
</dbReference>
<keyword evidence="3" id="KW-1185">Reference proteome</keyword>
<comment type="caution">
    <text evidence="2">The sequence shown here is derived from an EMBL/GenBank/DDBJ whole genome shotgun (WGS) entry which is preliminary data.</text>
</comment>
<feature type="transmembrane region" description="Helical" evidence="1">
    <location>
        <begin position="6"/>
        <end position="30"/>
    </location>
</feature>
<dbReference type="EMBL" id="JAFEJU010000003">
    <property type="protein sequence ID" value="MBT1175089.1"/>
    <property type="molecule type" value="Genomic_DNA"/>
</dbReference>
<dbReference type="Proteomes" id="UP000711736">
    <property type="component" value="Unassembled WGS sequence"/>
</dbReference>
<proteinExistence type="predicted"/>
<reference evidence="2 3" key="1">
    <citation type="journal article" date="2021" name="Environ. Microbiol.">
        <title>Genetic insights into the dark matter of the mammalian gut microbiota through targeted genome reconstruction.</title>
        <authorList>
            <person name="Lugli G.A."/>
            <person name="Alessandri G."/>
            <person name="Milani C."/>
            <person name="Viappiani A."/>
            <person name="Fontana F."/>
            <person name="Tarracchini C."/>
            <person name="Mancabelli L."/>
            <person name="Argentini C."/>
            <person name="Ruiz L."/>
            <person name="Margolles A."/>
            <person name="van Sinderen D."/>
            <person name="Turroni F."/>
            <person name="Ventura M."/>
        </authorList>
    </citation>
    <scope>NUCLEOTIDE SEQUENCE [LARGE SCALE GENOMIC DNA]</scope>
    <source>
        <strain evidence="2 3">LC6</strain>
    </source>
</reference>
<accession>A0ABS5UVE3</accession>
<keyword evidence="1" id="KW-0812">Transmembrane</keyword>
<name>A0ABS5UVE3_9BIFI</name>
<evidence type="ECO:0000313" key="3">
    <source>
        <dbReference type="Proteomes" id="UP000711736"/>
    </source>
</evidence>
<feature type="transmembrane region" description="Helical" evidence="1">
    <location>
        <begin position="42"/>
        <end position="61"/>
    </location>
</feature>
<feature type="transmembrane region" description="Helical" evidence="1">
    <location>
        <begin position="67"/>
        <end position="90"/>
    </location>
</feature>
<gene>
    <name evidence="2" type="ORF">JS530_06175</name>
</gene>
<evidence type="ECO:0000256" key="1">
    <source>
        <dbReference type="SAM" id="Phobius"/>
    </source>
</evidence>
<protein>
    <submittedName>
        <fullName evidence="2">Uncharacterized protein</fullName>
    </submittedName>
</protein>
<evidence type="ECO:0000313" key="2">
    <source>
        <dbReference type="EMBL" id="MBT1175089.1"/>
    </source>
</evidence>
<keyword evidence="1" id="KW-0472">Membrane</keyword>
<sequence length="114" mass="12403">MAVSTMSMAISIALAVVCLPCGLFLGLIPLRADLVTTKQSKASQMMCFIIVLVFTGLLVSGRDLETWSIVIGLVIGFGIGKIPPLHAWALNKWPFLEPKKPDAKPKRVKKAKKK</sequence>